<evidence type="ECO:0000256" key="10">
    <source>
        <dbReference type="SAM" id="SignalP"/>
    </source>
</evidence>
<dbReference type="InterPro" id="IPR011613">
    <property type="entry name" value="GH15-like"/>
</dbReference>
<evidence type="ECO:0000256" key="4">
    <source>
        <dbReference type="ARBA" id="ARBA00022801"/>
    </source>
</evidence>
<keyword evidence="4" id="KW-0378">Hydrolase</keyword>
<dbReference type="SUPFAM" id="SSF48208">
    <property type="entry name" value="Six-hairpin glycosidases"/>
    <property type="match status" value="1"/>
</dbReference>
<dbReference type="InterPro" id="IPR008928">
    <property type="entry name" value="6-hairpin_glycosidase_sf"/>
</dbReference>
<dbReference type="InterPro" id="IPR000165">
    <property type="entry name" value="Glucoamylase"/>
</dbReference>
<dbReference type="GO" id="GO:0000324">
    <property type="term" value="C:fungal-type vacuole"/>
    <property type="evidence" value="ECO:0007669"/>
    <property type="project" value="TreeGrafter"/>
</dbReference>
<name>A0AAV0AW44_PHAPC</name>
<keyword evidence="6" id="KW-0326">Glycosidase</keyword>
<keyword evidence="7" id="KW-0624">Polysaccharide degradation</keyword>
<evidence type="ECO:0000313" key="13">
    <source>
        <dbReference type="Proteomes" id="UP001153365"/>
    </source>
</evidence>
<proteinExistence type="inferred from homology"/>
<evidence type="ECO:0000313" key="12">
    <source>
        <dbReference type="EMBL" id="CAH7672851.1"/>
    </source>
</evidence>
<comment type="catalytic activity">
    <reaction evidence="1">
        <text>Hydrolysis of terminal (1-&gt;4)-linked alpha-D-glucose residues successively from non-reducing ends of the chains with release of beta-D-glucose.</text>
        <dbReference type="EC" id="3.2.1.3"/>
    </reaction>
</comment>
<evidence type="ECO:0000256" key="7">
    <source>
        <dbReference type="ARBA" id="ARBA00023326"/>
    </source>
</evidence>
<evidence type="ECO:0000259" key="11">
    <source>
        <dbReference type="Pfam" id="PF00723"/>
    </source>
</evidence>
<keyword evidence="10" id="KW-0732">Signal</keyword>
<dbReference type="EC" id="3.2.1.3" evidence="3"/>
<evidence type="ECO:0000256" key="5">
    <source>
        <dbReference type="ARBA" id="ARBA00023277"/>
    </source>
</evidence>
<comment type="caution">
    <text evidence="12">The sequence shown here is derived from an EMBL/GenBank/DDBJ whole genome shotgun (WGS) entry which is preliminary data.</text>
</comment>
<gene>
    <name evidence="12" type="ORF">PPACK8108_LOCUS7700</name>
</gene>
<evidence type="ECO:0000256" key="2">
    <source>
        <dbReference type="ARBA" id="ARBA00006188"/>
    </source>
</evidence>
<dbReference type="PANTHER" id="PTHR31616">
    <property type="entry name" value="TREHALASE"/>
    <property type="match status" value="1"/>
</dbReference>
<feature type="chain" id="PRO_5043964769" description="glucan 1,4-alpha-glucosidase" evidence="10">
    <location>
        <begin position="20"/>
        <end position="463"/>
    </location>
</feature>
<dbReference type="EMBL" id="CALTRL010001518">
    <property type="protein sequence ID" value="CAH7672851.1"/>
    <property type="molecule type" value="Genomic_DNA"/>
</dbReference>
<dbReference type="Pfam" id="PF00723">
    <property type="entry name" value="Glyco_hydro_15"/>
    <property type="match status" value="2"/>
</dbReference>
<sequence>MLTLIVFYLVVCSCNLINCFHDSDLTKKSVSSNHALVQQPLIDPLYKDDDEAENKAKINDVELENWVKLQVDRSWSALLNNISPRGALPGLVVASLSTYEPDYFYTWTRDTAIILREVVTRYEETNDSNLLRLIKQSISTTKVIQNYDRKYSSVGLGEPKNYVNGYPFTKPWGRPQMDGPGLRAILYIKFANIYLQRGGYEAKEYIRDVLYDGRANSRSVIKADLEYISNNWNGLSFDLWEEVKGHHFFTLIVIQSALKDGVKISKTLNDPGATSYYKLQSELIEDKLKLFWNQKLGYIRATVNYTANNGKTTWLDMGTILGSLLSGERASAEFRPNSTKIVSTYKAFLASMNDLYPINQRYHNITAKPVGRYPEDIYDGVSTSQGNPWFISIFGLSEFLFRNKEKKVSEQFLRIGRNYIKPNGSIHEQIHRSLGIGIGARDLTWSHYSFLAMNRARTGKPEF</sequence>
<dbReference type="Gene3D" id="1.50.10.10">
    <property type="match status" value="2"/>
</dbReference>
<keyword evidence="13" id="KW-1185">Reference proteome</keyword>
<organism evidence="12 13">
    <name type="scientific">Phakopsora pachyrhizi</name>
    <name type="common">Asian soybean rust disease fungus</name>
    <dbReference type="NCBI Taxonomy" id="170000"/>
    <lineage>
        <taxon>Eukaryota</taxon>
        <taxon>Fungi</taxon>
        <taxon>Dikarya</taxon>
        <taxon>Basidiomycota</taxon>
        <taxon>Pucciniomycotina</taxon>
        <taxon>Pucciniomycetes</taxon>
        <taxon>Pucciniales</taxon>
        <taxon>Phakopsoraceae</taxon>
        <taxon>Phakopsora</taxon>
    </lineage>
</organism>
<dbReference type="GO" id="GO:0000272">
    <property type="term" value="P:polysaccharide catabolic process"/>
    <property type="evidence" value="ECO:0007669"/>
    <property type="project" value="UniProtKB-KW"/>
</dbReference>
<protein>
    <recommendedName>
        <fullName evidence="3">glucan 1,4-alpha-glucosidase</fullName>
        <ecNumber evidence="3">3.2.1.3</ecNumber>
    </recommendedName>
    <alternativeName>
        <fullName evidence="9">1,4-alpha-D-glucan glucohydrolase</fullName>
    </alternativeName>
    <alternativeName>
        <fullName evidence="8">Glucan 1,4-alpha-glucosidase</fullName>
    </alternativeName>
</protein>
<dbReference type="PRINTS" id="PR00736">
    <property type="entry name" value="GLHYDRLASE15"/>
</dbReference>
<feature type="domain" description="GH15-like" evidence="11">
    <location>
        <begin position="74"/>
        <end position="402"/>
    </location>
</feature>
<keyword evidence="5" id="KW-0119">Carbohydrate metabolism</keyword>
<reference evidence="12" key="1">
    <citation type="submission" date="2022-06" db="EMBL/GenBank/DDBJ databases">
        <authorList>
            <consortium name="SYNGENTA / RWTH Aachen University"/>
        </authorList>
    </citation>
    <scope>NUCLEOTIDE SEQUENCE</scope>
</reference>
<evidence type="ECO:0000256" key="6">
    <source>
        <dbReference type="ARBA" id="ARBA00023295"/>
    </source>
</evidence>
<evidence type="ECO:0000256" key="3">
    <source>
        <dbReference type="ARBA" id="ARBA00012593"/>
    </source>
</evidence>
<dbReference type="AlphaFoldDB" id="A0AAV0AW44"/>
<feature type="domain" description="GH15-like" evidence="11">
    <location>
        <begin position="404"/>
        <end position="453"/>
    </location>
</feature>
<evidence type="ECO:0000256" key="8">
    <source>
        <dbReference type="ARBA" id="ARBA00033442"/>
    </source>
</evidence>
<evidence type="ECO:0000256" key="9">
    <source>
        <dbReference type="ARBA" id="ARBA00033473"/>
    </source>
</evidence>
<dbReference type="PANTHER" id="PTHR31616:SF9">
    <property type="entry name" value="GLUCOAMYLASE, INTRACELLULAR SPORULATION-SPECIFIC"/>
    <property type="match status" value="1"/>
</dbReference>
<feature type="signal peptide" evidence="10">
    <location>
        <begin position="1"/>
        <end position="19"/>
    </location>
</feature>
<dbReference type="GO" id="GO:0004339">
    <property type="term" value="F:glucan 1,4-alpha-glucosidase activity"/>
    <property type="evidence" value="ECO:0007669"/>
    <property type="project" value="UniProtKB-EC"/>
</dbReference>
<evidence type="ECO:0000256" key="1">
    <source>
        <dbReference type="ARBA" id="ARBA00001863"/>
    </source>
</evidence>
<comment type="similarity">
    <text evidence="2">Belongs to the glycosyl hydrolase 15 family.</text>
</comment>
<accession>A0AAV0AW44</accession>
<dbReference type="InterPro" id="IPR012341">
    <property type="entry name" value="6hp_glycosidase-like_sf"/>
</dbReference>
<dbReference type="Proteomes" id="UP001153365">
    <property type="component" value="Unassembled WGS sequence"/>
</dbReference>